<evidence type="ECO:0008006" key="6">
    <source>
        <dbReference type="Google" id="ProtNLM"/>
    </source>
</evidence>
<organism evidence="4 5">
    <name type="scientific">Rhodotorula taiwanensis</name>
    <dbReference type="NCBI Taxonomy" id="741276"/>
    <lineage>
        <taxon>Eukaryota</taxon>
        <taxon>Fungi</taxon>
        <taxon>Dikarya</taxon>
        <taxon>Basidiomycota</taxon>
        <taxon>Pucciniomycotina</taxon>
        <taxon>Microbotryomycetes</taxon>
        <taxon>Sporidiobolales</taxon>
        <taxon>Sporidiobolaceae</taxon>
        <taxon>Rhodotorula</taxon>
    </lineage>
</organism>
<dbReference type="STRING" id="741276.A0A2S5B8B6"/>
<dbReference type="GO" id="GO:0097176">
    <property type="term" value="P:epoxide metabolic process"/>
    <property type="evidence" value="ECO:0007669"/>
    <property type="project" value="TreeGrafter"/>
</dbReference>
<feature type="region of interest" description="Disordered" evidence="3">
    <location>
        <begin position="1"/>
        <end position="21"/>
    </location>
</feature>
<dbReference type="InterPro" id="IPR029058">
    <property type="entry name" value="AB_hydrolase_fold"/>
</dbReference>
<evidence type="ECO:0000313" key="4">
    <source>
        <dbReference type="EMBL" id="POY72961.1"/>
    </source>
</evidence>
<dbReference type="OrthoDB" id="7130006at2759"/>
<dbReference type="PANTHER" id="PTHR21661">
    <property type="entry name" value="EPOXIDE HYDROLASE 1-RELATED"/>
    <property type="match status" value="1"/>
</dbReference>
<dbReference type="GO" id="GO:0004301">
    <property type="term" value="F:epoxide hydrolase activity"/>
    <property type="evidence" value="ECO:0007669"/>
    <property type="project" value="TreeGrafter"/>
</dbReference>
<proteinExistence type="inferred from homology"/>
<comment type="similarity">
    <text evidence="1">Belongs to the peptidase S33 family.</text>
</comment>
<evidence type="ECO:0000256" key="1">
    <source>
        <dbReference type="ARBA" id="ARBA00010088"/>
    </source>
</evidence>
<evidence type="ECO:0000256" key="2">
    <source>
        <dbReference type="ARBA" id="ARBA00022801"/>
    </source>
</evidence>
<comment type="caution">
    <text evidence="4">The sequence shown here is derived from an EMBL/GenBank/DDBJ whole genome shotgun (WGS) entry which is preliminary data.</text>
</comment>
<keyword evidence="5" id="KW-1185">Reference proteome</keyword>
<dbReference type="SUPFAM" id="SSF53474">
    <property type="entry name" value="alpha/beta-Hydrolases"/>
    <property type="match status" value="1"/>
</dbReference>
<reference evidence="4 5" key="1">
    <citation type="journal article" date="2018" name="Front. Microbiol.">
        <title>Prospects for Fungal Bioremediation of Acidic Radioactive Waste Sites: Characterization and Genome Sequence of Rhodotorula taiwanensis MD1149.</title>
        <authorList>
            <person name="Tkavc R."/>
            <person name="Matrosova V.Y."/>
            <person name="Grichenko O.E."/>
            <person name="Gostincar C."/>
            <person name="Volpe R.P."/>
            <person name="Klimenkova P."/>
            <person name="Gaidamakova E.K."/>
            <person name="Zhou C.E."/>
            <person name="Stewart B.J."/>
            <person name="Lyman M.G."/>
            <person name="Malfatti S.A."/>
            <person name="Rubinfeld B."/>
            <person name="Courtot M."/>
            <person name="Singh J."/>
            <person name="Dalgard C.L."/>
            <person name="Hamilton T."/>
            <person name="Frey K.G."/>
            <person name="Gunde-Cimerman N."/>
            <person name="Dugan L."/>
            <person name="Daly M.J."/>
        </authorList>
    </citation>
    <scope>NUCLEOTIDE SEQUENCE [LARGE SCALE GENOMIC DNA]</scope>
    <source>
        <strain evidence="4 5">MD1149</strain>
    </source>
</reference>
<dbReference type="EMBL" id="PJQD01000043">
    <property type="protein sequence ID" value="POY72961.1"/>
    <property type="molecule type" value="Genomic_DNA"/>
</dbReference>
<gene>
    <name evidence="4" type="ORF">BMF94_3947</name>
</gene>
<dbReference type="Gene3D" id="3.40.50.1820">
    <property type="entry name" value="alpha/beta hydrolase"/>
    <property type="match status" value="1"/>
</dbReference>
<name>A0A2S5B8B6_9BASI</name>
<keyword evidence="2" id="KW-0378">Hydrolase</keyword>
<evidence type="ECO:0000256" key="3">
    <source>
        <dbReference type="SAM" id="MobiDB-lite"/>
    </source>
</evidence>
<sequence length="212" mass="24301">MHINFMPAVPLPEDAPERRELKPHEERALKKAQAFSETGRGYAIMHETRPGTIGIVVGSSPIALLAWSQSLPFRGSAKDAHADLALRNHSVGEKFLTWTDETPPLDTILAICTMWWIRDSYPSSIWAYPDELQYTMDEFHQDAKYRLDKPFGISSFKEEINMAPKVMAQRNGNLQFFRYHEKGGHFAAIEQPELLAKDLQDCFTQIWCFSQE</sequence>
<protein>
    <recommendedName>
        <fullName evidence="6">Epoxide hydrolase</fullName>
    </recommendedName>
</protein>
<dbReference type="PANTHER" id="PTHR21661:SF39">
    <property type="entry name" value="HYDROLASE, PUTATIVE (AFU_ORTHOLOGUE AFUA_3G08960)-RELATED"/>
    <property type="match status" value="1"/>
</dbReference>
<dbReference type="Proteomes" id="UP000237144">
    <property type="component" value="Unassembled WGS sequence"/>
</dbReference>
<accession>A0A2S5B8B6</accession>
<dbReference type="AlphaFoldDB" id="A0A2S5B8B6"/>
<evidence type="ECO:0000313" key="5">
    <source>
        <dbReference type="Proteomes" id="UP000237144"/>
    </source>
</evidence>